<protein>
    <submittedName>
        <fullName evidence="1">Uncharacterized protein</fullName>
    </submittedName>
</protein>
<dbReference type="AlphaFoldDB" id="A0A1J5PAG8"/>
<dbReference type="EMBL" id="MLJW01005446">
    <property type="protein sequence ID" value="OIQ68210.1"/>
    <property type="molecule type" value="Genomic_DNA"/>
</dbReference>
<evidence type="ECO:0000313" key="1">
    <source>
        <dbReference type="EMBL" id="OIQ68210.1"/>
    </source>
</evidence>
<organism evidence="1">
    <name type="scientific">mine drainage metagenome</name>
    <dbReference type="NCBI Taxonomy" id="410659"/>
    <lineage>
        <taxon>unclassified sequences</taxon>
        <taxon>metagenomes</taxon>
        <taxon>ecological metagenomes</taxon>
    </lineage>
</organism>
<sequence length="31" mass="3184">MMTGGAGTSATKVTMIDHKAAAGKQERFGMV</sequence>
<comment type="caution">
    <text evidence="1">The sequence shown here is derived from an EMBL/GenBank/DDBJ whole genome shotgun (WGS) entry which is preliminary data.</text>
</comment>
<gene>
    <name evidence="1" type="ORF">GALL_501990</name>
</gene>
<proteinExistence type="predicted"/>
<reference evidence="1" key="1">
    <citation type="submission" date="2016-10" db="EMBL/GenBank/DDBJ databases">
        <title>Sequence of Gallionella enrichment culture.</title>
        <authorList>
            <person name="Poehlein A."/>
            <person name="Muehling M."/>
            <person name="Daniel R."/>
        </authorList>
    </citation>
    <scope>NUCLEOTIDE SEQUENCE</scope>
</reference>
<accession>A0A1J5PAG8</accession>
<name>A0A1J5PAG8_9ZZZZ</name>